<dbReference type="AlphaFoldDB" id="A0A067MDZ3"/>
<keyword evidence="2" id="KW-1185">Reference proteome</keyword>
<proteinExistence type="predicted"/>
<reference evidence="2" key="1">
    <citation type="journal article" date="2014" name="Proc. Natl. Acad. Sci. U.S.A.">
        <title>Extensive sampling of basidiomycete genomes demonstrates inadequacy of the white-rot/brown-rot paradigm for wood decay fungi.</title>
        <authorList>
            <person name="Riley R."/>
            <person name="Salamov A.A."/>
            <person name="Brown D.W."/>
            <person name="Nagy L.G."/>
            <person name="Floudas D."/>
            <person name="Held B.W."/>
            <person name="Levasseur A."/>
            <person name="Lombard V."/>
            <person name="Morin E."/>
            <person name="Otillar R."/>
            <person name="Lindquist E.A."/>
            <person name="Sun H."/>
            <person name="LaButti K.M."/>
            <person name="Schmutz J."/>
            <person name="Jabbour D."/>
            <person name="Luo H."/>
            <person name="Baker S.E."/>
            <person name="Pisabarro A.G."/>
            <person name="Walton J.D."/>
            <person name="Blanchette R.A."/>
            <person name="Henrissat B."/>
            <person name="Martin F."/>
            <person name="Cullen D."/>
            <person name="Hibbett D.S."/>
            <person name="Grigoriev I.V."/>
        </authorList>
    </citation>
    <scope>NUCLEOTIDE SEQUENCE [LARGE SCALE GENOMIC DNA]</scope>
    <source>
        <strain evidence="2">FD-172 SS1</strain>
    </source>
</reference>
<dbReference type="Proteomes" id="UP000027195">
    <property type="component" value="Unassembled WGS sequence"/>
</dbReference>
<dbReference type="HOGENOM" id="CLU_1677575_0_0_1"/>
<evidence type="ECO:0000313" key="2">
    <source>
        <dbReference type="Proteomes" id="UP000027195"/>
    </source>
</evidence>
<dbReference type="InParanoid" id="A0A067MDZ3"/>
<sequence>MSRTIPPEARQIVRELLSRNARLSTQEMFKLATANWGPSRTPALPPRPSHFRKGKMAEWKEARRVALLRDPVPYPDHPITSIRFLKRTVLDTMEQEKLITKVRVLRELSDEELEDLARDKEKRKRVLGRTIAEWYWQLQDAGAPSEDGKPLSDRVKR</sequence>
<gene>
    <name evidence="1" type="ORF">BOTBODRAFT_33219</name>
</gene>
<dbReference type="EMBL" id="KL198041">
    <property type="protein sequence ID" value="KDQ13774.1"/>
    <property type="molecule type" value="Genomic_DNA"/>
</dbReference>
<dbReference type="OrthoDB" id="2587968at2759"/>
<name>A0A067MDZ3_BOTB1</name>
<evidence type="ECO:0000313" key="1">
    <source>
        <dbReference type="EMBL" id="KDQ13774.1"/>
    </source>
</evidence>
<accession>A0A067MDZ3</accession>
<protein>
    <submittedName>
        <fullName evidence="1">Uncharacterized protein</fullName>
    </submittedName>
</protein>
<organism evidence="1 2">
    <name type="scientific">Botryobasidium botryosum (strain FD-172 SS1)</name>
    <dbReference type="NCBI Taxonomy" id="930990"/>
    <lineage>
        <taxon>Eukaryota</taxon>
        <taxon>Fungi</taxon>
        <taxon>Dikarya</taxon>
        <taxon>Basidiomycota</taxon>
        <taxon>Agaricomycotina</taxon>
        <taxon>Agaricomycetes</taxon>
        <taxon>Cantharellales</taxon>
        <taxon>Botryobasidiaceae</taxon>
        <taxon>Botryobasidium</taxon>
    </lineage>
</organism>